<evidence type="ECO:0000256" key="1">
    <source>
        <dbReference type="ARBA" id="ARBA00022980"/>
    </source>
</evidence>
<evidence type="ECO:0000313" key="3">
    <source>
        <dbReference type="EMBL" id="GIN64277.1"/>
    </source>
</evidence>
<reference evidence="3" key="1">
    <citation type="submission" date="2021-03" db="EMBL/GenBank/DDBJ databases">
        <title>Antimicrobial resistance genes in bacteria isolated from Japanese honey, and their potential for conferring macrolide and lincosamide resistance in the American foulbrood pathogen Paenibacillus larvae.</title>
        <authorList>
            <person name="Okamoto M."/>
            <person name="Kumagai M."/>
            <person name="Kanamori H."/>
            <person name="Takamatsu D."/>
        </authorList>
    </citation>
    <scope>NUCLEOTIDE SEQUENCE</scope>
    <source>
        <strain evidence="3">J27TS8</strain>
    </source>
</reference>
<dbReference type="InterPro" id="IPR014722">
    <property type="entry name" value="Rib_uL2_dom2"/>
</dbReference>
<gene>
    <name evidence="3" type="ORF">J27TS8_42700</name>
</gene>
<dbReference type="Proteomes" id="UP000682111">
    <property type="component" value="Unassembled WGS sequence"/>
</dbReference>
<dbReference type="EMBL" id="BORC01000012">
    <property type="protein sequence ID" value="GIN64277.1"/>
    <property type="molecule type" value="Genomic_DNA"/>
</dbReference>
<dbReference type="GO" id="GO:1990904">
    <property type="term" value="C:ribonucleoprotein complex"/>
    <property type="evidence" value="ECO:0007669"/>
    <property type="project" value="UniProtKB-KW"/>
</dbReference>
<dbReference type="RefSeq" id="WP_095313760.1">
    <property type="nucleotide sequence ID" value="NZ_BORC01000012.1"/>
</dbReference>
<evidence type="ECO:0008006" key="5">
    <source>
        <dbReference type="Google" id="ProtNLM"/>
    </source>
</evidence>
<dbReference type="GO" id="GO:0005840">
    <property type="term" value="C:ribosome"/>
    <property type="evidence" value="ECO:0007669"/>
    <property type="project" value="UniProtKB-KW"/>
</dbReference>
<dbReference type="CDD" id="cd06088">
    <property type="entry name" value="KOW_RPL14"/>
    <property type="match status" value="1"/>
</dbReference>
<dbReference type="Gene3D" id="2.30.30.30">
    <property type="match status" value="1"/>
</dbReference>
<evidence type="ECO:0000256" key="2">
    <source>
        <dbReference type="ARBA" id="ARBA00023274"/>
    </source>
</evidence>
<evidence type="ECO:0000313" key="4">
    <source>
        <dbReference type="Proteomes" id="UP000682111"/>
    </source>
</evidence>
<dbReference type="InterPro" id="IPR008991">
    <property type="entry name" value="Translation_prot_SH3-like_sf"/>
</dbReference>
<name>A0A919WM71_9BACI</name>
<dbReference type="AlphaFoldDB" id="A0A919WM71"/>
<proteinExistence type="predicted"/>
<keyword evidence="4" id="KW-1185">Reference proteome</keyword>
<dbReference type="InterPro" id="IPR041985">
    <property type="entry name" value="Ribosomal_eL14_KOW"/>
</dbReference>
<sequence length="94" mass="10953">MDYPSRSKLGQIVLISHGRDAGQYAIIVRLLDERFVFVADGDKKKFDRPKKKNLLHLELIDYVSLEVQRSLLETGRVTNGKLRYALKKFEFNNQ</sequence>
<organism evidence="3 4">
    <name type="scientific">Robertmurraya siralis</name>
    <dbReference type="NCBI Taxonomy" id="77777"/>
    <lineage>
        <taxon>Bacteria</taxon>
        <taxon>Bacillati</taxon>
        <taxon>Bacillota</taxon>
        <taxon>Bacilli</taxon>
        <taxon>Bacillales</taxon>
        <taxon>Bacillaceae</taxon>
        <taxon>Robertmurraya</taxon>
    </lineage>
</organism>
<keyword evidence="2" id="KW-0687">Ribonucleoprotein</keyword>
<protein>
    <recommendedName>
        <fullName evidence="5">KOW domain-containing protein</fullName>
    </recommendedName>
</protein>
<accession>A0A919WM71</accession>
<keyword evidence="1" id="KW-0689">Ribosomal protein</keyword>
<dbReference type="SUPFAM" id="SSF50104">
    <property type="entry name" value="Translation proteins SH3-like domain"/>
    <property type="match status" value="1"/>
</dbReference>
<comment type="caution">
    <text evidence="3">The sequence shown here is derived from an EMBL/GenBank/DDBJ whole genome shotgun (WGS) entry which is preliminary data.</text>
</comment>